<keyword evidence="4 7" id="KW-1133">Transmembrane helix</keyword>
<evidence type="ECO:0000256" key="6">
    <source>
        <dbReference type="SAM" id="MobiDB-lite"/>
    </source>
</evidence>
<dbReference type="EMBL" id="JAESVG020000008">
    <property type="protein sequence ID" value="KAG8625229.1"/>
    <property type="molecule type" value="Genomic_DNA"/>
</dbReference>
<dbReference type="InterPro" id="IPR036259">
    <property type="entry name" value="MFS_trans_sf"/>
</dbReference>
<dbReference type="AlphaFoldDB" id="A0A8K0PH50"/>
<feature type="transmembrane region" description="Helical" evidence="7">
    <location>
        <begin position="401"/>
        <end position="423"/>
    </location>
</feature>
<feature type="transmembrane region" description="Helical" evidence="7">
    <location>
        <begin position="113"/>
        <end position="130"/>
    </location>
</feature>
<evidence type="ECO:0000256" key="2">
    <source>
        <dbReference type="ARBA" id="ARBA00022448"/>
    </source>
</evidence>
<feature type="transmembrane region" description="Helical" evidence="7">
    <location>
        <begin position="84"/>
        <end position="101"/>
    </location>
</feature>
<keyword evidence="3 7" id="KW-0812">Transmembrane</keyword>
<feature type="transmembrane region" description="Helical" evidence="7">
    <location>
        <begin position="150"/>
        <end position="169"/>
    </location>
</feature>
<evidence type="ECO:0000256" key="3">
    <source>
        <dbReference type="ARBA" id="ARBA00022692"/>
    </source>
</evidence>
<comment type="caution">
    <text evidence="8">The sequence shown here is derived from an EMBL/GenBank/DDBJ whole genome shotgun (WGS) entry which is preliminary data.</text>
</comment>
<keyword evidence="9" id="KW-1185">Reference proteome</keyword>
<evidence type="ECO:0000256" key="5">
    <source>
        <dbReference type="ARBA" id="ARBA00023136"/>
    </source>
</evidence>
<feature type="region of interest" description="Disordered" evidence="6">
    <location>
        <begin position="1"/>
        <end position="36"/>
    </location>
</feature>
<keyword evidence="2" id="KW-0813">Transport</keyword>
<feature type="transmembrane region" description="Helical" evidence="7">
    <location>
        <begin position="484"/>
        <end position="503"/>
    </location>
</feature>
<protein>
    <submittedName>
        <fullName evidence="8">Uncharacterized protein</fullName>
    </submittedName>
</protein>
<dbReference type="OrthoDB" id="28755at2759"/>
<comment type="subcellular location">
    <subcellularLocation>
        <location evidence="1">Membrane</location>
        <topology evidence="1">Multi-pass membrane protein</topology>
    </subcellularLocation>
</comment>
<dbReference type="Gene3D" id="1.20.1250.20">
    <property type="entry name" value="MFS general substrate transporter like domains"/>
    <property type="match status" value="1"/>
</dbReference>
<dbReference type="PANTHER" id="PTHR19432">
    <property type="entry name" value="SUGAR TRANSPORTER"/>
    <property type="match status" value="1"/>
</dbReference>
<dbReference type="Proteomes" id="UP000809789">
    <property type="component" value="Unassembled WGS sequence"/>
</dbReference>
<dbReference type="SUPFAM" id="SSF103473">
    <property type="entry name" value="MFS general substrate transporter"/>
    <property type="match status" value="2"/>
</dbReference>
<feature type="transmembrane region" description="Helical" evidence="7">
    <location>
        <begin position="281"/>
        <end position="303"/>
    </location>
</feature>
<feature type="transmembrane region" description="Helical" evidence="7">
    <location>
        <begin position="228"/>
        <end position="248"/>
    </location>
</feature>
<name>A0A8K0PH50_9PEZI</name>
<dbReference type="PANTHER" id="PTHR19432:SF35">
    <property type="entry name" value="SOLUTE CARRIER FAMILY 45 MEMBER 3 ISOFORM X1"/>
    <property type="match status" value="1"/>
</dbReference>
<feature type="compositionally biased region" description="Polar residues" evidence="6">
    <location>
        <begin position="10"/>
        <end position="21"/>
    </location>
</feature>
<evidence type="ECO:0000256" key="7">
    <source>
        <dbReference type="SAM" id="Phobius"/>
    </source>
</evidence>
<evidence type="ECO:0000313" key="8">
    <source>
        <dbReference type="EMBL" id="KAG8625229.1"/>
    </source>
</evidence>
<feature type="transmembrane region" description="Helical" evidence="7">
    <location>
        <begin position="374"/>
        <end position="395"/>
    </location>
</feature>
<reference evidence="8" key="1">
    <citation type="submission" date="2021-07" db="EMBL/GenBank/DDBJ databases">
        <title>Elsinoe batatas strain:CRI-CJ2 Genome sequencing and assembly.</title>
        <authorList>
            <person name="Huang L."/>
        </authorList>
    </citation>
    <scope>NUCLEOTIDE SEQUENCE</scope>
    <source>
        <strain evidence="8">CRI-CJ2</strain>
    </source>
</reference>
<accession>A0A8K0PH50</accession>
<proteinExistence type="predicted"/>
<evidence type="ECO:0000256" key="4">
    <source>
        <dbReference type="ARBA" id="ARBA00022989"/>
    </source>
</evidence>
<feature type="transmembrane region" description="Helical" evidence="7">
    <location>
        <begin position="444"/>
        <end position="472"/>
    </location>
</feature>
<sequence>MAGDSERDGLQQTSTTNTPSHEVTETDALLPQHDDKDAPPYRRRWFLIKLVLGMAGVQVAFSVQFSTGLSYFRSLGISQTVSTLLWFIPPTCGAFVQPLFGRWSDARRTRLPFVFFGGLATVLSLLGYAWTPNMAGLISGRDKSMNDPAVVKASQVLVIFFFVALNVSVQPVQSGLRALIVDEVNETQQVEANAWSSRVNHVAAIIAYLAAASSMTEKILLGPTHLQALVNLSVVVVVISVGVTSYTVKAAGKRTVIVENEEPSQGMLATWNLMSPRLRRIYFAQFFSWFAWYPVLVQITSFIDSLGCSSASAASEGTDNSNCTPTGATALFNQSVVAFIMSLILPALIYKISTSSSKSGPSFERERSKSELRSLQTLWIVSQILFAVFLSTSFFQSRLLIIIAIGLNGLCWCVSAWVPFVFANEEVIQIEEKRKAAALEPRSGVLIGAHNTFIASPQILTTAFSSLLFLILDVAGISDSVRNVLWLFGLAVMSALVSALLVWRL</sequence>
<feature type="transmembrane region" description="Helical" evidence="7">
    <location>
        <begin position="46"/>
        <end position="72"/>
    </location>
</feature>
<evidence type="ECO:0000256" key="1">
    <source>
        <dbReference type="ARBA" id="ARBA00004141"/>
    </source>
</evidence>
<organism evidence="8 9">
    <name type="scientific">Elsinoe batatas</name>
    <dbReference type="NCBI Taxonomy" id="2601811"/>
    <lineage>
        <taxon>Eukaryota</taxon>
        <taxon>Fungi</taxon>
        <taxon>Dikarya</taxon>
        <taxon>Ascomycota</taxon>
        <taxon>Pezizomycotina</taxon>
        <taxon>Dothideomycetes</taxon>
        <taxon>Dothideomycetidae</taxon>
        <taxon>Myriangiales</taxon>
        <taxon>Elsinoaceae</taxon>
        <taxon>Elsinoe</taxon>
    </lineage>
</organism>
<gene>
    <name evidence="8" type="ORF">KVT40_006980</name>
</gene>
<keyword evidence="5 7" id="KW-0472">Membrane</keyword>
<evidence type="ECO:0000313" key="9">
    <source>
        <dbReference type="Proteomes" id="UP000809789"/>
    </source>
</evidence>
<dbReference type="GO" id="GO:0008506">
    <property type="term" value="F:sucrose:proton symporter activity"/>
    <property type="evidence" value="ECO:0007669"/>
    <property type="project" value="TreeGrafter"/>
</dbReference>
<feature type="transmembrane region" description="Helical" evidence="7">
    <location>
        <begin position="199"/>
        <end position="216"/>
    </location>
</feature>
<dbReference type="GO" id="GO:0005886">
    <property type="term" value="C:plasma membrane"/>
    <property type="evidence" value="ECO:0007669"/>
    <property type="project" value="TreeGrafter"/>
</dbReference>
<feature type="transmembrane region" description="Helical" evidence="7">
    <location>
        <begin position="331"/>
        <end position="353"/>
    </location>
</feature>